<evidence type="ECO:0000259" key="11">
    <source>
        <dbReference type="Pfam" id="PF00156"/>
    </source>
</evidence>
<evidence type="ECO:0000256" key="8">
    <source>
        <dbReference type="ARBA" id="ARBA00022840"/>
    </source>
</evidence>
<dbReference type="SUPFAM" id="SSF53271">
    <property type="entry name" value="PRTase-like"/>
    <property type="match status" value="2"/>
</dbReference>
<dbReference type="FunFam" id="3.40.50.2020:FF:000032">
    <property type="entry name" value="ribose-phosphate pyrophosphokinase 4"/>
    <property type="match status" value="1"/>
</dbReference>
<dbReference type="Gene3D" id="3.40.50.2020">
    <property type="match status" value="2"/>
</dbReference>
<keyword evidence="3" id="KW-0808">Transferase</keyword>
<dbReference type="GO" id="GO:0005737">
    <property type="term" value="C:cytoplasm"/>
    <property type="evidence" value="ECO:0000318"/>
    <property type="project" value="GO_Central"/>
</dbReference>
<evidence type="ECO:0000313" key="13">
    <source>
        <dbReference type="EMBL" id="OAY57281.1"/>
    </source>
</evidence>
<keyword evidence="5" id="KW-0545">Nucleotide biosynthesis</keyword>
<dbReference type="SMART" id="SM01400">
    <property type="entry name" value="Pribosyltran_N"/>
    <property type="match status" value="1"/>
</dbReference>
<dbReference type="InterPro" id="IPR029099">
    <property type="entry name" value="Pribosyltran_N"/>
</dbReference>
<evidence type="ECO:0000256" key="5">
    <source>
        <dbReference type="ARBA" id="ARBA00022727"/>
    </source>
</evidence>
<evidence type="ECO:0000256" key="9">
    <source>
        <dbReference type="ARBA" id="ARBA00022842"/>
    </source>
</evidence>
<accession>A0A2C9WCH2</accession>
<comment type="caution">
    <text evidence="13">The sequence shown here is derived from an EMBL/GenBank/DDBJ whole genome shotgun (WGS) entry which is preliminary data.</text>
</comment>
<keyword evidence="4" id="KW-0479">Metal-binding</keyword>
<evidence type="ECO:0000256" key="3">
    <source>
        <dbReference type="ARBA" id="ARBA00022679"/>
    </source>
</evidence>
<dbReference type="PANTHER" id="PTHR10210">
    <property type="entry name" value="RIBOSE-PHOSPHATE DIPHOSPHOKINASE FAMILY MEMBER"/>
    <property type="match status" value="1"/>
</dbReference>
<dbReference type="GO" id="GO:0006015">
    <property type="term" value="P:5-phosphoribose 1-diphosphate biosynthetic process"/>
    <property type="evidence" value="ECO:0000318"/>
    <property type="project" value="GO_Central"/>
</dbReference>
<evidence type="ECO:0000256" key="10">
    <source>
        <dbReference type="ARBA" id="ARBA00049535"/>
    </source>
</evidence>
<protein>
    <recommendedName>
        <fullName evidence="2">ribose-phosphate diphosphokinase</fullName>
        <ecNumber evidence="2">2.7.6.1</ecNumber>
    </recommendedName>
</protein>
<feature type="domain" description="Phosphoribosyltransferase" evidence="11">
    <location>
        <begin position="212"/>
        <end position="266"/>
    </location>
</feature>
<dbReference type="InterPro" id="IPR005946">
    <property type="entry name" value="Rib-P_diPkinase"/>
</dbReference>
<dbReference type="PANTHER" id="PTHR10210:SF34">
    <property type="entry name" value="RIBOSE-PHOSPHATE PYROPHOSPHOKINASE 4"/>
    <property type="match status" value="1"/>
</dbReference>
<name>A0A2C9WCH2_MANES</name>
<dbReference type="FunFam" id="3.40.50.2020:FF:000034">
    <property type="entry name" value="Ribose-phosphate pyrophosphokinase 4"/>
    <property type="match status" value="1"/>
</dbReference>
<dbReference type="Pfam" id="PF13793">
    <property type="entry name" value="Pribosyltran_N"/>
    <property type="match status" value="1"/>
</dbReference>
<dbReference type="Gramene" id="Manes.02G084500.2.v8.1">
    <property type="protein sequence ID" value="Manes.02G084500.2.v8.1.CDS"/>
    <property type="gene ID" value="Manes.02G084500.v8.1"/>
</dbReference>
<organism evidence="13 14">
    <name type="scientific">Manihot esculenta</name>
    <name type="common">Cassava</name>
    <name type="synonym">Jatropha manihot</name>
    <dbReference type="NCBI Taxonomy" id="3983"/>
    <lineage>
        <taxon>Eukaryota</taxon>
        <taxon>Viridiplantae</taxon>
        <taxon>Streptophyta</taxon>
        <taxon>Embryophyta</taxon>
        <taxon>Tracheophyta</taxon>
        <taxon>Spermatophyta</taxon>
        <taxon>Magnoliopsida</taxon>
        <taxon>eudicotyledons</taxon>
        <taxon>Gunneridae</taxon>
        <taxon>Pentapetalae</taxon>
        <taxon>rosids</taxon>
        <taxon>fabids</taxon>
        <taxon>Malpighiales</taxon>
        <taxon>Euphorbiaceae</taxon>
        <taxon>Crotonoideae</taxon>
        <taxon>Manihoteae</taxon>
        <taxon>Manihot</taxon>
    </lineage>
</organism>
<keyword evidence="14" id="KW-1185">Reference proteome</keyword>
<evidence type="ECO:0000256" key="7">
    <source>
        <dbReference type="ARBA" id="ARBA00022777"/>
    </source>
</evidence>
<dbReference type="GO" id="GO:0002189">
    <property type="term" value="C:ribose phosphate diphosphokinase complex"/>
    <property type="evidence" value="ECO:0000318"/>
    <property type="project" value="GO_Central"/>
</dbReference>
<evidence type="ECO:0000259" key="12">
    <source>
        <dbReference type="Pfam" id="PF13793"/>
    </source>
</evidence>
<evidence type="ECO:0000313" key="14">
    <source>
        <dbReference type="Proteomes" id="UP000091857"/>
    </source>
</evidence>
<dbReference type="GO" id="GO:0006164">
    <property type="term" value="P:purine nucleotide biosynthetic process"/>
    <property type="evidence" value="ECO:0000318"/>
    <property type="project" value="GO_Central"/>
</dbReference>
<evidence type="ECO:0000256" key="4">
    <source>
        <dbReference type="ARBA" id="ARBA00022723"/>
    </source>
</evidence>
<feature type="domain" description="Ribose-phosphate pyrophosphokinase N-terminal" evidence="12">
    <location>
        <begin position="17"/>
        <end position="131"/>
    </location>
</feature>
<keyword evidence="9" id="KW-0460">Magnesium</keyword>
<dbReference type="GO" id="GO:0016301">
    <property type="term" value="F:kinase activity"/>
    <property type="evidence" value="ECO:0007669"/>
    <property type="project" value="UniProtKB-KW"/>
</dbReference>
<gene>
    <name evidence="13" type="ORF">MANES_02G084500v8</name>
</gene>
<dbReference type="GO" id="GO:0004749">
    <property type="term" value="F:ribose phosphate diphosphokinase activity"/>
    <property type="evidence" value="ECO:0000318"/>
    <property type="project" value="GO_Central"/>
</dbReference>
<dbReference type="GO" id="GO:0005524">
    <property type="term" value="F:ATP binding"/>
    <property type="evidence" value="ECO:0007669"/>
    <property type="project" value="UniProtKB-KW"/>
</dbReference>
<sequence>MDKKVENQTQLHKKQVHLFYCAECEDLARKVAAHSDLITLQSINWRNFDDGFPNLYINNAQEMRGQHVAFLAAFSSPGVIFEQLSVIYALPRLFVASFTLVLPFFPTGSFERMEEEGDVATAFTMARILSNIPISRGGPTSLVIYDIHALQERFYFGDHVLPLFETGIPLLKQRLHQLPDSDKIVVAFPDDGAWKRFHKLLDHFPMVVCTKVREGDKRIVRLKEGNPAGCHVVIVDDLVQSGGTLIECQKVLVANGATKVSAYVTHGVFPKRSWERFTHKSDGSGSAFAYFWITDSCPLTVKAIANKRPFEVLSLAGSIADALKI</sequence>
<dbReference type="OMA" id="FENFWIT"/>
<keyword evidence="7" id="KW-0418">Kinase</keyword>
<keyword evidence="6" id="KW-0547">Nucleotide-binding</keyword>
<dbReference type="GO" id="GO:0000287">
    <property type="term" value="F:magnesium ion binding"/>
    <property type="evidence" value="ECO:0007669"/>
    <property type="project" value="InterPro"/>
</dbReference>
<dbReference type="InterPro" id="IPR029057">
    <property type="entry name" value="PRTase-like"/>
</dbReference>
<dbReference type="STRING" id="3983.A0A2C9WCH2"/>
<dbReference type="Pfam" id="PF00156">
    <property type="entry name" value="Pribosyltran"/>
    <property type="match status" value="1"/>
</dbReference>
<dbReference type="Proteomes" id="UP000091857">
    <property type="component" value="Chromosome 2"/>
</dbReference>
<proteinExistence type="inferred from homology"/>
<evidence type="ECO:0000256" key="2">
    <source>
        <dbReference type="ARBA" id="ARBA00013247"/>
    </source>
</evidence>
<dbReference type="Gramene" id="Manes.02G084500.1.v8.1">
    <property type="protein sequence ID" value="Manes.02G084500.1.v8.1.CDS"/>
    <property type="gene ID" value="Manes.02G084500.v8.1"/>
</dbReference>
<dbReference type="EC" id="2.7.6.1" evidence="2"/>
<comment type="similarity">
    <text evidence="1">Belongs to the ribose-phosphate pyrophosphokinase family.</text>
</comment>
<dbReference type="InterPro" id="IPR000836">
    <property type="entry name" value="PRTase_dom"/>
</dbReference>
<dbReference type="AlphaFoldDB" id="A0A2C9WCH2"/>
<evidence type="ECO:0000256" key="1">
    <source>
        <dbReference type="ARBA" id="ARBA00006478"/>
    </source>
</evidence>
<comment type="catalytic activity">
    <reaction evidence="10">
        <text>D-ribose 5-phosphate + ATP = 5-phospho-alpha-D-ribose 1-diphosphate + AMP + H(+)</text>
        <dbReference type="Rhea" id="RHEA:15609"/>
        <dbReference type="ChEBI" id="CHEBI:15378"/>
        <dbReference type="ChEBI" id="CHEBI:30616"/>
        <dbReference type="ChEBI" id="CHEBI:58017"/>
        <dbReference type="ChEBI" id="CHEBI:78346"/>
        <dbReference type="ChEBI" id="CHEBI:456215"/>
        <dbReference type="EC" id="2.7.6.1"/>
    </reaction>
</comment>
<dbReference type="OrthoDB" id="10263753at2759"/>
<dbReference type="EMBL" id="CM004388">
    <property type="protein sequence ID" value="OAY57281.1"/>
    <property type="molecule type" value="Genomic_DNA"/>
</dbReference>
<evidence type="ECO:0000256" key="6">
    <source>
        <dbReference type="ARBA" id="ARBA00022741"/>
    </source>
</evidence>
<keyword evidence="8" id="KW-0067">ATP-binding</keyword>
<reference evidence="14" key="1">
    <citation type="journal article" date="2016" name="Nat. Biotechnol.">
        <title>Sequencing wild and cultivated cassava and related species reveals extensive interspecific hybridization and genetic diversity.</title>
        <authorList>
            <person name="Bredeson J.V."/>
            <person name="Lyons J.B."/>
            <person name="Prochnik S.E."/>
            <person name="Wu G.A."/>
            <person name="Ha C.M."/>
            <person name="Edsinger-Gonzales E."/>
            <person name="Grimwood J."/>
            <person name="Schmutz J."/>
            <person name="Rabbi I.Y."/>
            <person name="Egesi C."/>
            <person name="Nauluvula P."/>
            <person name="Lebot V."/>
            <person name="Ndunguru J."/>
            <person name="Mkamilo G."/>
            <person name="Bart R.S."/>
            <person name="Setter T.L."/>
            <person name="Gleadow R.M."/>
            <person name="Kulakow P."/>
            <person name="Ferguson M.E."/>
            <person name="Rounsley S."/>
            <person name="Rokhsar D.S."/>
        </authorList>
    </citation>
    <scope>NUCLEOTIDE SEQUENCE [LARGE SCALE GENOMIC DNA]</scope>
    <source>
        <strain evidence="14">cv. AM560-2</strain>
    </source>
</reference>
<dbReference type="CDD" id="cd06223">
    <property type="entry name" value="PRTases_typeI"/>
    <property type="match status" value="1"/>
</dbReference>